<dbReference type="EMBL" id="CP116942">
    <property type="protein sequence ID" value="WCO66087.1"/>
    <property type="molecule type" value="Genomic_DNA"/>
</dbReference>
<proteinExistence type="predicted"/>
<keyword evidence="2" id="KW-0238">DNA-binding</keyword>
<gene>
    <name evidence="2" type="ORF">PO878_16425</name>
</gene>
<dbReference type="InterPro" id="IPR002878">
    <property type="entry name" value="ChsH2_C"/>
</dbReference>
<dbReference type="RefSeq" id="WP_272735612.1">
    <property type="nucleotide sequence ID" value="NZ_CP116942.1"/>
</dbReference>
<reference evidence="2" key="1">
    <citation type="submission" date="2023-01" db="EMBL/GenBank/DDBJ databases">
        <title>The diversity of Class Acidimicrobiia in South China Sea sediment environments and the proposal of Iamia marina sp. nov., a novel species of the genus Iamia.</title>
        <authorList>
            <person name="He Y."/>
            <person name="Tian X."/>
        </authorList>
    </citation>
    <scope>NUCLEOTIDE SEQUENCE</scope>
    <source>
        <strain evidence="2">DSM 19957</strain>
    </source>
</reference>
<evidence type="ECO:0000313" key="3">
    <source>
        <dbReference type="Proteomes" id="UP001216390"/>
    </source>
</evidence>
<dbReference type="InterPro" id="IPR012340">
    <property type="entry name" value="NA-bd_OB-fold"/>
</dbReference>
<organism evidence="2 3">
    <name type="scientific">Iamia majanohamensis</name>
    <dbReference type="NCBI Taxonomy" id="467976"/>
    <lineage>
        <taxon>Bacteria</taxon>
        <taxon>Bacillati</taxon>
        <taxon>Actinomycetota</taxon>
        <taxon>Acidimicrobiia</taxon>
        <taxon>Acidimicrobiales</taxon>
        <taxon>Iamiaceae</taxon>
        <taxon>Iamia</taxon>
    </lineage>
</organism>
<dbReference type="SUPFAM" id="SSF50249">
    <property type="entry name" value="Nucleic acid-binding proteins"/>
    <property type="match status" value="1"/>
</dbReference>
<dbReference type="GO" id="GO:0003677">
    <property type="term" value="F:DNA binding"/>
    <property type="evidence" value="ECO:0007669"/>
    <property type="project" value="UniProtKB-KW"/>
</dbReference>
<name>A0AAE9Y4G5_9ACTN</name>
<sequence length="152" mass="16105">MTPPPAPDQVLSAPLIIEYPFTRTTGPVIGAFLTGLREQVLVGITASDGRVICPPVEYDPATGEDLTDIVEVGPGGQVVTWAWVATPHEKHPLDEPFAWAQILLDGADTPLLHAVAADGPDAVSAGLRVVPRWADEREGHIGDIACFVPEEA</sequence>
<keyword evidence="3" id="KW-1185">Reference proteome</keyword>
<accession>A0AAE9Y4G5</accession>
<dbReference type="Gene3D" id="6.10.30.10">
    <property type="match status" value="1"/>
</dbReference>
<protein>
    <submittedName>
        <fullName evidence="2">DNA-binding protein</fullName>
    </submittedName>
</protein>
<evidence type="ECO:0000259" key="1">
    <source>
        <dbReference type="Pfam" id="PF01796"/>
    </source>
</evidence>
<feature type="domain" description="ChsH2 C-terminal OB-fold" evidence="1">
    <location>
        <begin position="70"/>
        <end position="133"/>
    </location>
</feature>
<dbReference type="AlphaFoldDB" id="A0AAE9Y4G5"/>
<evidence type="ECO:0000313" key="2">
    <source>
        <dbReference type="EMBL" id="WCO66087.1"/>
    </source>
</evidence>
<dbReference type="Pfam" id="PF01796">
    <property type="entry name" value="OB_ChsH2_C"/>
    <property type="match status" value="1"/>
</dbReference>
<dbReference type="KEGG" id="ima:PO878_16425"/>
<dbReference type="Proteomes" id="UP001216390">
    <property type="component" value="Chromosome"/>
</dbReference>